<dbReference type="InterPro" id="IPR000719">
    <property type="entry name" value="Prot_kinase_dom"/>
</dbReference>
<dbReference type="Gene3D" id="3.30.200.20">
    <property type="entry name" value="Phosphorylase Kinase, domain 1"/>
    <property type="match status" value="1"/>
</dbReference>
<feature type="domain" description="Protein kinase" evidence="7">
    <location>
        <begin position="387"/>
        <end position="683"/>
    </location>
</feature>
<evidence type="ECO:0000256" key="4">
    <source>
        <dbReference type="PROSITE-ProRule" id="PRU10141"/>
    </source>
</evidence>
<keyword evidence="2 4" id="KW-0547">Nucleotide-binding</keyword>
<sequence>MRKYIEFEKHVGKFAEFGNEISVILCWKIGHPLLHVYLSPFPPSWQLSVKDIFVRHGMLAAMRVSFARSQPSQSPAVQPSLGPTLSPAPSLVHQDFLPVPRSATLPRRHGGHHSHHHRHVKPVVTAPSPSDEQSCDQICTEPLTTVPFGSPCGCVFPMKVRLLLDVAPYAVFPVMRELESEVAAGTYLEESQVKIMGASAANQNQGKTVVDINLVPLGEKFDNTTAILTYDRFWKKKVPINITLFGDYEVIYISYPGIPSSSPYPNYTGSGPSGSTGDLPITANFVNKNQRMNLRTIAIISLSGFVVLVVFIGAIAIVIRWRKSGRPSSAVGPAFTSSINKRSGIGSFLSSSVASSTSISLMSNMATCMLSVKTFTFTELEKATDKFSSKRILGEGGFGRVFSGSMEDGAEVAVKLLMRDNQNGDREFIAEVEMLSRLHHRNLVKLIGICIEGRTRCLVYELVRNGSVESHLHGVDKNKGPLDWDARLKIALGAARGLAYLHEDSNPRVIHRDFKARSYDFDDMAKVAAIASMCVHSEVTNRPFMGEVVQALKLIYNDTDETCGDYSSQKGSSGLESDFKGDLVPSDSSWWNAGGTSPRLTYGQASSFITMQYSSGPLEEMENRPFSSLSLVGDRLSLPIRHGNRSGPLKTVRSKPAFYRSRGSMSEHGGLLSRRFWNDGYWA</sequence>
<evidence type="ECO:0000256" key="3">
    <source>
        <dbReference type="ARBA" id="ARBA00022840"/>
    </source>
</evidence>
<evidence type="ECO:0000256" key="1">
    <source>
        <dbReference type="ARBA" id="ARBA00022527"/>
    </source>
</evidence>
<name>A0A835ML72_9ROSI</name>
<dbReference type="InterPro" id="IPR011009">
    <property type="entry name" value="Kinase-like_dom_sf"/>
</dbReference>
<keyword evidence="6" id="KW-1133">Transmembrane helix</keyword>
<dbReference type="EMBL" id="JADGMS010000014">
    <property type="protein sequence ID" value="KAF9669770.1"/>
    <property type="molecule type" value="Genomic_DNA"/>
</dbReference>
<dbReference type="PROSITE" id="PS50011">
    <property type="entry name" value="PROTEIN_KINASE_DOM"/>
    <property type="match status" value="1"/>
</dbReference>
<keyword evidence="6" id="KW-0472">Membrane</keyword>
<dbReference type="GO" id="GO:0004674">
    <property type="term" value="F:protein serine/threonine kinase activity"/>
    <property type="evidence" value="ECO:0007669"/>
    <property type="project" value="UniProtKB-KW"/>
</dbReference>
<accession>A0A835ML72</accession>
<proteinExistence type="predicted"/>
<feature type="binding site" evidence="4">
    <location>
        <position position="415"/>
    </location>
    <ligand>
        <name>ATP</name>
        <dbReference type="ChEBI" id="CHEBI:30616"/>
    </ligand>
</feature>
<evidence type="ECO:0000256" key="2">
    <source>
        <dbReference type="ARBA" id="ARBA00022741"/>
    </source>
</evidence>
<dbReference type="PANTHER" id="PTHR47989:SF40">
    <property type="entry name" value="RECEPTOR-LIKE SERINE_THREONINE-PROTEIN KINASE ALE2"/>
    <property type="match status" value="1"/>
</dbReference>
<evidence type="ECO:0000313" key="8">
    <source>
        <dbReference type="EMBL" id="KAF9669770.1"/>
    </source>
</evidence>
<comment type="caution">
    <text evidence="8">The sequence shown here is derived from an EMBL/GenBank/DDBJ whole genome shotgun (WGS) entry which is preliminary data.</text>
</comment>
<keyword evidence="9" id="KW-1185">Reference proteome</keyword>
<feature type="transmembrane region" description="Helical" evidence="6">
    <location>
        <begin position="297"/>
        <end position="319"/>
    </location>
</feature>
<dbReference type="Pfam" id="PF23180">
    <property type="entry name" value="ALE2_N"/>
    <property type="match status" value="1"/>
</dbReference>
<feature type="region of interest" description="Disordered" evidence="5">
    <location>
        <begin position="103"/>
        <end position="129"/>
    </location>
</feature>
<dbReference type="PROSITE" id="PS00107">
    <property type="entry name" value="PROTEIN_KINASE_ATP"/>
    <property type="match status" value="1"/>
</dbReference>
<dbReference type="FunFam" id="3.30.200.20:FF:000146">
    <property type="entry name" value="receptor-like serine/threonine-protein kinase ALE2"/>
    <property type="match status" value="1"/>
</dbReference>
<evidence type="ECO:0000256" key="6">
    <source>
        <dbReference type="SAM" id="Phobius"/>
    </source>
</evidence>
<protein>
    <recommendedName>
        <fullName evidence="7">Protein kinase domain-containing protein</fullName>
    </recommendedName>
</protein>
<dbReference type="Gene3D" id="1.10.510.10">
    <property type="entry name" value="Transferase(Phosphotransferase) domain 1"/>
    <property type="match status" value="1"/>
</dbReference>
<reference evidence="8 9" key="1">
    <citation type="submission" date="2020-10" db="EMBL/GenBank/DDBJ databases">
        <title>Plant Genome Project.</title>
        <authorList>
            <person name="Zhang R.-G."/>
        </authorList>
    </citation>
    <scope>NUCLEOTIDE SEQUENCE [LARGE SCALE GENOMIC DNA]</scope>
    <source>
        <strain evidence="8">FAFU-HL-1</strain>
        <tissue evidence="8">Leaf</tissue>
    </source>
</reference>
<dbReference type="InterPro" id="IPR017441">
    <property type="entry name" value="Protein_kinase_ATP_BS"/>
</dbReference>
<dbReference type="GO" id="GO:0005524">
    <property type="term" value="F:ATP binding"/>
    <property type="evidence" value="ECO:0007669"/>
    <property type="project" value="UniProtKB-UniRule"/>
</dbReference>
<feature type="compositionally biased region" description="Basic residues" evidence="5">
    <location>
        <begin position="106"/>
        <end position="121"/>
    </location>
</feature>
<dbReference type="Pfam" id="PF07714">
    <property type="entry name" value="PK_Tyr_Ser-Thr"/>
    <property type="match status" value="1"/>
</dbReference>
<organism evidence="8 9">
    <name type="scientific">Salix dunnii</name>
    <dbReference type="NCBI Taxonomy" id="1413687"/>
    <lineage>
        <taxon>Eukaryota</taxon>
        <taxon>Viridiplantae</taxon>
        <taxon>Streptophyta</taxon>
        <taxon>Embryophyta</taxon>
        <taxon>Tracheophyta</taxon>
        <taxon>Spermatophyta</taxon>
        <taxon>Magnoliopsida</taxon>
        <taxon>eudicotyledons</taxon>
        <taxon>Gunneridae</taxon>
        <taxon>Pentapetalae</taxon>
        <taxon>rosids</taxon>
        <taxon>fabids</taxon>
        <taxon>Malpighiales</taxon>
        <taxon>Salicaceae</taxon>
        <taxon>Saliceae</taxon>
        <taxon>Salix</taxon>
    </lineage>
</organism>
<dbReference type="AlphaFoldDB" id="A0A835ML72"/>
<dbReference type="PANTHER" id="PTHR47989">
    <property type="entry name" value="OS01G0750732 PROTEIN"/>
    <property type="match status" value="1"/>
</dbReference>
<dbReference type="InterPro" id="IPR001245">
    <property type="entry name" value="Ser-Thr/Tyr_kinase_cat_dom"/>
</dbReference>
<dbReference type="InterPro" id="IPR057597">
    <property type="entry name" value="ALE2_N"/>
</dbReference>
<dbReference type="SUPFAM" id="SSF56112">
    <property type="entry name" value="Protein kinase-like (PK-like)"/>
    <property type="match status" value="1"/>
</dbReference>
<dbReference type="Proteomes" id="UP000657918">
    <property type="component" value="Unassembled WGS sequence"/>
</dbReference>
<keyword evidence="1" id="KW-0808">Transferase</keyword>
<dbReference type="OrthoDB" id="1901798at2759"/>
<evidence type="ECO:0000313" key="9">
    <source>
        <dbReference type="Proteomes" id="UP000657918"/>
    </source>
</evidence>
<evidence type="ECO:0000256" key="5">
    <source>
        <dbReference type="SAM" id="MobiDB-lite"/>
    </source>
</evidence>
<keyword evidence="6" id="KW-0812">Transmembrane</keyword>
<keyword evidence="1" id="KW-0723">Serine/threonine-protein kinase</keyword>
<keyword evidence="3 4" id="KW-0067">ATP-binding</keyword>
<gene>
    <name evidence="8" type="ORF">SADUNF_Sadunf14G0142100</name>
</gene>
<evidence type="ECO:0000259" key="7">
    <source>
        <dbReference type="PROSITE" id="PS50011"/>
    </source>
</evidence>
<keyword evidence="1" id="KW-0418">Kinase</keyword>